<protein>
    <submittedName>
        <fullName evidence="2">Uncharacterized protein</fullName>
    </submittedName>
</protein>
<dbReference type="AlphaFoldDB" id="A0AAE0G0S5"/>
<feature type="region of interest" description="Disordered" evidence="1">
    <location>
        <begin position="142"/>
        <end position="164"/>
    </location>
</feature>
<proteinExistence type="predicted"/>
<dbReference type="EMBL" id="LGRX02011575">
    <property type="protein sequence ID" value="KAK3268791.1"/>
    <property type="molecule type" value="Genomic_DNA"/>
</dbReference>
<evidence type="ECO:0000313" key="3">
    <source>
        <dbReference type="Proteomes" id="UP001190700"/>
    </source>
</evidence>
<accession>A0AAE0G0S5</accession>
<reference evidence="2 3" key="1">
    <citation type="journal article" date="2015" name="Genome Biol. Evol.">
        <title>Comparative Genomics of a Bacterivorous Green Alga Reveals Evolutionary Causalities and Consequences of Phago-Mixotrophic Mode of Nutrition.</title>
        <authorList>
            <person name="Burns J.A."/>
            <person name="Paasch A."/>
            <person name="Narechania A."/>
            <person name="Kim E."/>
        </authorList>
    </citation>
    <scope>NUCLEOTIDE SEQUENCE [LARGE SCALE GENOMIC DNA]</scope>
    <source>
        <strain evidence="2 3">PLY_AMNH</strain>
    </source>
</reference>
<evidence type="ECO:0000313" key="2">
    <source>
        <dbReference type="EMBL" id="KAK3268791.1"/>
    </source>
</evidence>
<gene>
    <name evidence="2" type="ORF">CYMTET_22720</name>
</gene>
<keyword evidence="3" id="KW-1185">Reference proteome</keyword>
<name>A0AAE0G0S5_9CHLO</name>
<organism evidence="2 3">
    <name type="scientific">Cymbomonas tetramitiformis</name>
    <dbReference type="NCBI Taxonomy" id="36881"/>
    <lineage>
        <taxon>Eukaryota</taxon>
        <taxon>Viridiplantae</taxon>
        <taxon>Chlorophyta</taxon>
        <taxon>Pyramimonadophyceae</taxon>
        <taxon>Pyramimonadales</taxon>
        <taxon>Pyramimonadaceae</taxon>
        <taxon>Cymbomonas</taxon>
    </lineage>
</organism>
<evidence type="ECO:0000256" key="1">
    <source>
        <dbReference type="SAM" id="MobiDB-lite"/>
    </source>
</evidence>
<comment type="caution">
    <text evidence="2">The sequence shown here is derived from an EMBL/GenBank/DDBJ whole genome shotgun (WGS) entry which is preliminary data.</text>
</comment>
<sequence length="164" mass="17940">MRSYDALCVCAICVKASIKRGSQIVGLWGAFPGHQNLLAASAFWSPRTRGRRDHEFQRRARFCERDEHSGRRCGEALVRQGFEALDITYYAPVVNLVSFTTNRAAVDLNTIQQWAGAGAVPHAQCARRRGASGFTAAKLTTPTAEEQTAISTNLPLSSSTPRNS</sequence>
<dbReference type="Proteomes" id="UP001190700">
    <property type="component" value="Unassembled WGS sequence"/>
</dbReference>